<dbReference type="Proteomes" id="UP000288716">
    <property type="component" value="Unassembled WGS sequence"/>
</dbReference>
<organism evidence="2 3">
    <name type="scientific">Leptotrombidium deliense</name>
    <dbReference type="NCBI Taxonomy" id="299467"/>
    <lineage>
        <taxon>Eukaryota</taxon>
        <taxon>Metazoa</taxon>
        <taxon>Ecdysozoa</taxon>
        <taxon>Arthropoda</taxon>
        <taxon>Chelicerata</taxon>
        <taxon>Arachnida</taxon>
        <taxon>Acari</taxon>
        <taxon>Acariformes</taxon>
        <taxon>Trombidiformes</taxon>
        <taxon>Prostigmata</taxon>
        <taxon>Anystina</taxon>
        <taxon>Parasitengona</taxon>
        <taxon>Trombiculoidea</taxon>
        <taxon>Trombiculidae</taxon>
        <taxon>Leptotrombidium</taxon>
    </lineage>
</organism>
<dbReference type="SUPFAM" id="SSF51230">
    <property type="entry name" value="Single hybrid motif"/>
    <property type="match status" value="1"/>
</dbReference>
<dbReference type="STRING" id="299467.A0A443SLI6"/>
<proteinExistence type="predicted"/>
<dbReference type="Gene3D" id="2.40.50.100">
    <property type="match status" value="1"/>
</dbReference>
<keyword evidence="3" id="KW-1185">Reference proteome</keyword>
<dbReference type="CDD" id="cd06849">
    <property type="entry name" value="lipoyl_domain"/>
    <property type="match status" value="1"/>
</dbReference>
<protein>
    <submittedName>
        <fullName evidence="2">Dihydrolipoyllysine-residue succinyltransferase component of 2-oxoglutarate dehydrogenase complex-like protein</fullName>
    </submittedName>
</protein>
<gene>
    <name evidence="2" type="ORF">B4U80_07452</name>
</gene>
<dbReference type="InterPro" id="IPR011053">
    <property type="entry name" value="Single_hybrid_motif"/>
</dbReference>
<dbReference type="VEuPathDB" id="VectorBase:LDEU003707"/>
<evidence type="ECO:0000259" key="1">
    <source>
        <dbReference type="Pfam" id="PF00364"/>
    </source>
</evidence>
<dbReference type="OrthoDB" id="6513535at2759"/>
<evidence type="ECO:0000313" key="3">
    <source>
        <dbReference type="Proteomes" id="UP000288716"/>
    </source>
</evidence>
<dbReference type="Pfam" id="PF00364">
    <property type="entry name" value="Biotin_lipoyl"/>
    <property type="match status" value="1"/>
</dbReference>
<feature type="domain" description="Lipoyl-binding" evidence="1">
    <location>
        <begin position="66"/>
        <end position="105"/>
    </location>
</feature>
<keyword evidence="2" id="KW-0808">Transferase</keyword>
<reference evidence="2 3" key="1">
    <citation type="journal article" date="2018" name="Gigascience">
        <title>Genomes of trombidid mites reveal novel predicted allergens and laterally-transferred genes associated with secondary metabolism.</title>
        <authorList>
            <person name="Dong X."/>
            <person name="Chaisiri K."/>
            <person name="Xia D."/>
            <person name="Armstrong S.D."/>
            <person name="Fang Y."/>
            <person name="Donnelly M.J."/>
            <person name="Kadowaki T."/>
            <person name="McGarry J.W."/>
            <person name="Darby A.C."/>
            <person name="Makepeace B.L."/>
        </authorList>
    </citation>
    <scope>NUCLEOTIDE SEQUENCE [LARGE SCALE GENOMIC DNA]</scope>
    <source>
        <strain evidence="2">UoL-UT</strain>
    </source>
</reference>
<accession>A0A443SLI6</accession>
<sequence length="113" mass="13041">MFFKLPVRMVAMKNFRKCFKLLSIHTKCVLPDGVTSLMFAECQNFFRQTLKLERNPKEIFENEIKVVSVPQLAESISEGDIRWEKAVGDAVKEDEVIGEIETDKSKRKKMNAS</sequence>
<dbReference type="InterPro" id="IPR000089">
    <property type="entry name" value="Biotin_lipoyl"/>
</dbReference>
<comment type="caution">
    <text evidence="2">The sequence shown here is derived from an EMBL/GenBank/DDBJ whole genome shotgun (WGS) entry which is preliminary data.</text>
</comment>
<dbReference type="EMBL" id="NCKV01001445">
    <property type="protein sequence ID" value="RWS28333.1"/>
    <property type="molecule type" value="Genomic_DNA"/>
</dbReference>
<evidence type="ECO:0000313" key="2">
    <source>
        <dbReference type="EMBL" id="RWS28333.1"/>
    </source>
</evidence>
<dbReference type="AlphaFoldDB" id="A0A443SLI6"/>
<dbReference type="GO" id="GO:0016740">
    <property type="term" value="F:transferase activity"/>
    <property type="evidence" value="ECO:0007669"/>
    <property type="project" value="UniProtKB-KW"/>
</dbReference>
<name>A0A443SLI6_9ACAR</name>